<proteinExistence type="predicted"/>
<name>A0A1Y2BNZ1_9FUNG</name>
<dbReference type="EMBL" id="MCGO01000055">
    <property type="protein sequence ID" value="ORY36464.1"/>
    <property type="molecule type" value="Genomic_DNA"/>
</dbReference>
<evidence type="ECO:0008006" key="3">
    <source>
        <dbReference type="Google" id="ProtNLM"/>
    </source>
</evidence>
<reference evidence="1 2" key="1">
    <citation type="submission" date="2016-07" db="EMBL/GenBank/DDBJ databases">
        <title>Pervasive Adenine N6-methylation of Active Genes in Fungi.</title>
        <authorList>
            <consortium name="DOE Joint Genome Institute"/>
            <person name="Mondo S.J."/>
            <person name="Dannebaum R.O."/>
            <person name="Kuo R.C."/>
            <person name="Labutti K."/>
            <person name="Haridas S."/>
            <person name="Kuo A."/>
            <person name="Salamov A."/>
            <person name="Ahrendt S.R."/>
            <person name="Lipzen A."/>
            <person name="Sullivan W."/>
            <person name="Andreopoulos W.B."/>
            <person name="Clum A."/>
            <person name="Lindquist E."/>
            <person name="Daum C."/>
            <person name="Ramamoorthy G.K."/>
            <person name="Gryganskyi A."/>
            <person name="Culley D."/>
            <person name="Magnuson J.K."/>
            <person name="James T.Y."/>
            <person name="O'Malley M.A."/>
            <person name="Stajich J.E."/>
            <person name="Spatafora J.W."/>
            <person name="Visel A."/>
            <person name="Grigoriev I.V."/>
        </authorList>
    </citation>
    <scope>NUCLEOTIDE SEQUENCE [LARGE SCALE GENOMIC DNA]</scope>
    <source>
        <strain evidence="1 2">JEL800</strain>
    </source>
</reference>
<dbReference type="AlphaFoldDB" id="A0A1Y2BNZ1"/>
<organism evidence="1 2">
    <name type="scientific">Rhizoclosmatium globosum</name>
    <dbReference type="NCBI Taxonomy" id="329046"/>
    <lineage>
        <taxon>Eukaryota</taxon>
        <taxon>Fungi</taxon>
        <taxon>Fungi incertae sedis</taxon>
        <taxon>Chytridiomycota</taxon>
        <taxon>Chytridiomycota incertae sedis</taxon>
        <taxon>Chytridiomycetes</taxon>
        <taxon>Chytridiales</taxon>
        <taxon>Chytriomycetaceae</taxon>
        <taxon>Rhizoclosmatium</taxon>
    </lineage>
</organism>
<dbReference type="OrthoDB" id="10002531at2759"/>
<dbReference type="Proteomes" id="UP000193642">
    <property type="component" value="Unassembled WGS sequence"/>
</dbReference>
<protein>
    <recommendedName>
        <fullName evidence="3">N-acetyltransferase domain-containing protein</fullName>
    </recommendedName>
</protein>
<evidence type="ECO:0000313" key="1">
    <source>
        <dbReference type="EMBL" id="ORY36464.1"/>
    </source>
</evidence>
<accession>A0A1Y2BNZ1</accession>
<comment type="caution">
    <text evidence="1">The sequence shown here is derived from an EMBL/GenBank/DDBJ whole genome shotgun (WGS) entry which is preliminary data.</text>
</comment>
<evidence type="ECO:0000313" key="2">
    <source>
        <dbReference type="Proteomes" id="UP000193642"/>
    </source>
</evidence>
<gene>
    <name evidence="1" type="ORF">BCR33DRAFT_790242</name>
</gene>
<keyword evidence="2" id="KW-1185">Reference proteome</keyword>
<sequence length="152" mass="16749">MTSQPDIRITLASTDAHITQIKTLHNANLRRLLPVEVQERDGFVTAEYEVEYLAHIHKSTPAVVALAQVDGAEQVVGYVLAATKTDSMSHNLLKDLVHFVDSNSSYNGKPLASTNYIVVGHFYLKSGKFECAVTDVVSTNVISLRAHERRDG</sequence>